<evidence type="ECO:0000313" key="3">
    <source>
        <dbReference type="Proteomes" id="UP000321814"/>
    </source>
</evidence>
<dbReference type="AlphaFoldDB" id="A0A5C8LXH6"/>
<dbReference type="RefSeq" id="WP_147904572.1">
    <property type="nucleotide sequence ID" value="NZ_BAAAGC010000009.1"/>
</dbReference>
<evidence type="ECO:0000256" key="1">
    <source>
        <dbReference type="SAM" id="SignalP"/>
    </source>
</evidence>
<dbReference type="OrthoDB" id="9793561at2"/>
<dbReference type="EMBL" id="VRLR01000007">
    <property type="protein sequence ID" value="TXK80278.1"/>
    <property type="molecule type" value="Genomic_DNA"/>
</dbReference>
<protein>
    <recommendedName>
        <fullName evidence="4">Ion channel protein Tsx</fullName>
    </recommendedName>
</protein>
<reference evidence="2 3" key="1">
    <citation type="submission" date="2019-08" db="EMBL/GenBank/DDBJ databases">
        <title>Draft genome analysis of Rheinheimera tangshanensis isolated from the roots of fresh rice plants (Oryza sativa).</title>
        <authorList>
            <person name="Yu Q."/>
            <person name="Qi Y."/>
            <person name="Zhang H."/>
            <person name="Pu J."/>
        </authorList>
    </citation>
    <scope>NUCLEOTIDE SEQUENCE [LARGE SCALE GENOMIC DNA]</scope>
    <source>
        <strain evidence="2 3">JA3-B52</strain>
    </source>
</reference>
<organism evidence="2 3">
    <name type="scientific">Rheinheimera tangshanensis</name>
    <dbReference type="NCBI Taxonomy" id="400153"/>
    <lineage>
        <taxon>Bacteria</taxon>
        <taxon>Pseudomonadati</taxon>
        <taxon>Pseudomonadota</taxon>
        <taxon>Gammaproteobacteria</taxon>
        <taxon>Chromatiales</taxon>
        <taxon>Chromatiaceae</taxon>
        <taxon>Rheinheimera</taxon>
    </lineage>
</organism>
<keyword evidence="3" id="KW-1185">Reference proteome</keyword>
<proteinExistence type="predicted"/>
<dbReference type="Pfam" id="PF09694">
    <property type="entry name" value="Gcw_chp"/>
    <property type="match status" value="1"/>
</dbReference>
<name>A0A5C8LXH6_9GAMM</name>
<dbReference type="NCBIfam" id="TIGR02001">
    <property type="entry name" value="gcw_chp"/>
    <property type="match status" value="1"/>
</dbReference>
<comment type="caution">
    <text evidence="2">The sequence shown here is derived from an EMBL/GenBank/DDBJ whole genome shotgun (WGS) entry which is preliminary data.</text>
</comment>
<keyword evidence="1" id="KW-0732">Signal</keyword>
<accession>A0A5C8LXH6</accession>
<evidence type="ECO:0008006" key="4">
    <source>
        <dbReference type="Google" id="ProtNLM"/>
    </source>
</evidence>
<gene>
    <name evidence="2" type="ORF">FU839_12155</name>
</gene>
<dbReference type="InterPro" id="IPR010239">
    <property type="entry name" value="CHP02001"/>
</dbReference>
<evidence type="ECO:0000313" key="2">
    <source>
        <dbReference type="EMBL" id="TXK80278.1"/>
    </source>
</evidence>
<dbReference type="Proteomes" id="UP000321814">
    <property type="component" value="Unassembled WGS sequence"/>
</dbReference>
<feature type="chain" id="PRO_5022742063" description="Ion channel protein Tsx" evidence="1">
    <location>
        <begin position="26"/>
        <end position="243"/>
    </location>
</feature>
<sequence>MRIQLSTFTSAILSSGLLFVSQLQAETVHSTGSVLMISDYLFRGISQTDEGPALQGSLTLATESGWYASAWGSNIKFGQGSMELDISAGRSFAVAPDWTVDLGLMQYRYPKGDNSTDQFNFIEGYGKLIYQDWTFGLALTDDYFGAGVGKFWYLSADWNQQLTEQLQLQWHLGYNKFANALEFNSFLASASEDGSGYTDWGVRLNTSQLGLNWSVGYAGTSVSSSACSELCDNRWLISVGKTF</sequence>
<feature type="signal peptide" evidence="1">
    <location>
        <begin position="1"/>
        <end position="25"/>
    </location>
</feature>